<dbReference type="SUPFAM" id="SSF56801">
    <property type="entry name" value="Acetyl-CoA synthetase-like"/>
    <property type="match status" value="1"/>
</dbReference>
<feature type="transmembrane region" description="Helical" evidence="1">
    <location>
        <begin position="356"/>
        <end position="379"/>
    </location>
</feature>
<dbReference type="Gene3D" id="3.30.300.30">
    <property type="match status" value="1"/>
</dbReference>
<evidence type="ECO:0000313" key="4">
    <source>
        <dbReference type="Proteomes" id="UP000663868"/>
    </source>
</evidence>
<dbReference type="GO" id="GO:0043041">
    <property type="term" value="P:amino acid activation for nonribosomal peptide biosynthetic process"/>
    <property type="evidence" value="ECO:0007669"/>
    <property type="project" value="TreeGrafter"/>
</dbReference>
<dbReference type="PANTHER" id="PTHR45527:SF1">
    <property type="entry name" value="FATTY ACID SYNTHASE"/>
    <property type="match status" value="1"/>
</dbReference>
<dbReference type="SUPFAM" id="SSF47336">
    <property type="entry name" value="ACP-like"/>
    <property type="match status" value="1"/>
</dbReference>
<feature type="domain" description="Carrier" evidence="2">
    <location>
        <begin position="51"/>
        <end position="113"/>
    </location>
</feature>
<dbReference type="Pfam" id="PF00550">
    <property type="entry name" value="PP-binding"/>
    <property type="match status" value="1"/>
</dbReference>
<gene>
    <name evidence="3" type="ORF">KXQ929_LOCUS15434</name>
</gene>
<dbReference type="InterPro" id="IPR036736">
    <property type="entry name" value="ACP-like_sf"/>
</dbReference>
<feature type="transmembrane region" description="Helical" evidence="1">
    <location>
        <begin position="385"/>
        <end position="405"/>
    </location>
</feature>
<dbReference type="InterPro" id="IPR009081">
    <property type="entry name" value="PP-bd_ACP"/>
</dbReference>
<dbReference type="EMBL" id="CAJOBB010000895">
    <property type="protein sequence ID" value="CAF3772219.1"/>
    <property type="molecule type" value="Genomic_DNA"/>
</dbReference>
<protein>
    <recommendedName>
        <fullName evidence="2">Carrier domain-containing protein</fullName>
    </recommendedName>
</protein>
<reference evidence="3" key="1">
    <citation type="submission" date="2021-02" db="EMBL/GenBank/DDBJ databases">
        <authorList>
            <person name="Nowell W R."/>
        </authorList>
    </citation>
    <scope>NUCLEOTIDE SEQUENCE</scope>
</reference>
<keyword evidence="1" id="KW-0812">Transmembrane</keyword>
<feature type="transmembrane region" description="Helical" evidence="1">
    <location>
        <begin position="147"/>
        <end position="173"/>
    </location>
</feature>
<comment type="caution">
    <text evidence="3">The sequence shown here is derived from an EMBL/GenBank/DDBJ whole genome shotgun (WGS) entry which is preliminary data.</text>
</comment>
<keyword evidence="1" id="KW-0472">Membrane</keyword>
<dbReference type="SUPFAM" id="SSF51161">
    <property type="entry name" value="Trimeric LpxA-like enzymes"/>
    <property type="match status" value="2"/>
</dbReference>
<dbReference type="InterPro" id="IPR011004">
    <property type="entry name" value="Trimer_LpxA-like_sf"/>
</dbReference>
<dbReference type="GO" id="GO:0005737">
    <property type="term" value="C:cytoplasm"/>
    <property type="evidence" value="ECO:0007669"/>
    <property type="project" value="TreeGrafter"/>
</dbReference>
<dbReference type="GO" id="GO:0044550">
    <property type="term" value="P:secondary metabolite biosynthetic process"/>
    <property type="evidence" value="ECO:0007669"/>
    <property type="project" value="TreeGrafter"/>
</dbReference>
<feature type="transmembrane region" description="Helical" evidence="1">
    <location>
        <begin position="432"/>
        <end position="453"/>
    </location>
</feature>
<evidence type="ECO:0000313" key="3">
    <source>
        <dbReference type="EMBL" id="CAF3772219.1"/>
    </source>
</evidence>
<accession>A0A818ZT98</accession>
<evidence type="ECO:0000256" key="1">
    <source>
        <dbReference type="SAM" id="Phobius"/>
    </source>
</evidence>
<evidence type="ECO:0000259" key="2">
    <source>
        <dbReference type="Pfam" id="PF00550"/>
    </source>
</evidence>
<sequence>MIPSFFIILDKLPLNQNGKVDRKQLPLPQFATANNIQCIDSLTLTPLEDHLQQIFRKAFHNDSPNVDISFGQMGGTSLDAIRALSLIRREVCTKVDAALLFANPSIRQLARVIQPLLVPSKDLIPSTDTLSVTEYQDRPKPCLYMEILSTLLLMSLSWTMWTLTSFFIAILLLKFVVRFVTPGHYPLNSLYYLHKIWLRQLIITSFRHSFDFVPSYDVFASIILRWLGAQVEDDVKFAEFREIIYFPSNLLHIKSGVTTFGGAKLAPFEMTKDGCCFLDEIHLSSGSSLTNWCTIMPGTRLVSNTMVGSLTLVQKDTVSKDMNRVLLGIPAREMPFSMPSSTSLVNDLSSSSPNYLYFYSILITCISFFISKCIIITLYSSLSFGIAPFLHLILACVVYYCLVSIKNNKTQSLFSKIIIHLQRFSRTLINDFFVMFGSYLSGTQYLVFLYRILGAQIGSDVILPNITCLTDPHLTTIGSHVRLHMGAHVQCHTFEQRLLKFVPVTVNDSSVIMSNSLVLSGAQLHGHNRLLPWTLVMKDDQVPAKTNWSGKYFSLVILLNLIVEITLLSSNSASRTSNGILYPHKRFIPSENRFYLGVHKCRNRLRCINLCQESSLCQTIMYNQIKQECTLFSEHVEYGSGRLYDENNESLITIRLDKDSSKDLHKIKKVKKNPSVIVSSRY</sequence>
<dbReference type="Gene3D" id="1.10.1200.10">
    <property type="entry name" value="ACP-like"/>
    <property type="match status" value="1"/>
</dbReference>
<name>A0A818ZT98_9BILA</name>
<proteinExistence type="predicted"/>
<dbReference type="AlphaFoldDB" id="A0A818ZT98"/>
<dbReference type="Proteomes" id="UP000663868">
    <property type="component" value="Unassembled WGS sequence"/>
</dbReference>
<organism evidence="3 4">
    <name type="scientific">Adineta steineri</name>
    <dbReference type="NCBI Taxonomy" id="433720"/>
    <lineage>
        <taxon>Eukaryota</taxon>
        <taxon>Metazoa</taxon>
        <taxon>Spiralia</taxon>
        <taxon>Gnathifera</taxon>
        <taxon>Rotifera</taxon>
        <taxon>Eurotatoria</taxon>
        <taxon>Bdelloidea</taxon>
        <taxon>Adinetida</taxon>
        <taxon>Adinetidae</taxon>
        <taxon>Adineta</taxon>
    </lineage>
</organism>
<keyword evidence="1" id="KW-1133">Transmembrane helix</keyword>
<dbReference type="InterPro" id="IPR045851">
    <property type="entry name" value="AMP-bd_C_sf"/>
</dbReference>
<dbReference type="GO" id="GO:0031177">
    <property type="term" value="F:phosphopantetheine binding"/>
    <property type="evidence" value="ECO:0007669"/>
    <property type="project" value="TreeGrafter"/>
</dbReference>
<dbReference type="PANTHER" id="PTHR45527">
    <property type="entry name" value="NONRIBOSOMAL PEPTIDE SYNTHETASE"/>
    <property type="match status" value="1"/>
</dbReference>